<feature type="compositionally biased region" description="Polar residues" evidence="1">
    <location>
        <begin position="31"/>
        <end position="44"/>
    </location>
</feature>
<feature type="region of interest" description="Disordered" evidence="1">
    <location>
        <begin position="31"/>
        <end position="54"/>
    </location>
</feature>
<sequence length="54" mass="6078">MEVQRTGAKYATSHNKLIGLEARNICHLREPQSSVSTGFSNSPTRFYKNPKTPQ</sequence>
<dbReference type="AlphaFoldDB" id="A0A0A9MR29"/>
<accession>A0A0A9MR29</accession>
<reference evidence="2" key="1">
    <citation type="submission" date="2014-09" db="EMBL/GenBank/DDBJ databases">
        <authorList>
            <person name="Magalhaes I.L.F."/>
            <person name="Oliveira U."/>
            <person name="Santos F.R."/>
            <person name="Vidigal T.H.D.A."/>
            <person name="Brescovit A.D."/>
            <person name="Santos A.J."/>
        </authorList>
    </citation>
    <scope>NUCLEOTIDE SEQUENCE</scope>
    <source>
        <tissue evidence="2">Shoot tissue taken approximately 20 cm above the soil surface</tissue>
    </source>
</reference>
<proteinExistence type="predicted"/>
<evidence type="ECO:0000256" key="1">
    <source>
        <dbReference type="SAM" id="MobiDB-lite"/>
    </source>
</evidence>
<protein>
    <submittedName>
        <fullName evidence="2">Uncharacterized protein</fullName>
    </submittedName>
</protein>
<name>A0A0A9MR29_ARUDO</name>
<reference evidence="2" key="2">
    <citation type="journal article" date="2015" name="Data Brief">
        <title>Shoot transcriptome of the giant reed, Arundo donax.</title>
        <authorList>
            <person name="Barrero R.A."/>
            <person name="Guerrero F.D."/>
            <person name="Moolhuijzen P."/>
            <person name="Goolsby J.A."/>
            <person name="Tidwell J."/>
            <person name="Bellgard S.E."/>
            <person name="Bellgard M.I."/>
        </authorList>
    </citation>
    <scope>NUCLEOTIDE SEQUENCE</scope>
    <source>
        <tissue evidence="2">Shoot tissue taken approximately 20 cm above the soil surface</tissue>
    </source>
</reference>
<dbReference type="EMBL" id="GBRH01225135">
    <property type="protein sequence ID" value="JAD72760.1"/>
    <property type="molecule type" value="Transcribed_RNA"/>
</dbReference>
<organism evidence="2">
    <name type="scientific">Arundo donax</name>
    <name type="common">Giant reed</name>
    <name type="synonym">Donax arundinaceus</name>
    <dbReference type="NCBI Taxonomy" id="35708"/>
    <lineage>
        <taxon>Eukaryota</taxon>
        <taxon>Viridiplantae</taxon>
        <taxon>Streptophyta</taxon>
        <taxon>Embryophyta</taxon>
        <taxon>Tracheophyta</taxon>
        <taxon>Spermatophyta</taxon>
        <taxon>Magnoliopsida</taxon>
        <taxon>Liliopsida</taxon>
        <taxon>Poales</taxon>
        <taxon>Poaceae</taxon>
        <taxon>PACMAD clade</taxon>
        <taxon>Arundinoideae</taxon>
        <taxon>Arundineae</taxon>
        <taxon>Arundo</taxon>
    </lineage>
</organism>
<evidence type="ECO:0000313" key="2">
    <source>
        <dbReference type="EMBL" id="JAD72760.1"/>
    </source>
</evidence>